<sequence>MFAYARNMQLALSDKLRRAGLASAAGIFLLVGAGFLLAALWTFLARNMGWGPLHASLAIGGGSVVIALILVLMARRERHAAPTPDELRDEVQQQLNLLADTAITRASDAADAAMGRASAKASELMGLAENRAHSFADDLSYRATRMVDRTEAKVQGAAMRMGEDAARRFGISPAILQVGRRRDAGEGGPVSTFAPLLGAFAVGITLASRVQDWRHRDDDLIDDHDDWDDDWIDDDPDDWPGHR</sequence>
<proteinExistence type="predicted"/>
<dbReference type="Pfam" id="PF07332">
    <property type="entry name" value="Phage_holin_3_6"/>
    <property type="match status" value="1"/>
</dbReference>
<dbReference type="InterPro" id="IPR009937">
    <property type="entry name" value="Phage_holin_3_6"/>
</dbReference>
<evidence type="ECO:0000313" key="2">
    <source>
        <dbReference type="EMBL" id="MTH63602.1"/>
    </source>
</evidence>
<evidence type="ECO:0000256" key="1">
    <source>
        <dbReference type="SAM" id="Phobius"/>
    </source>
</evidence>
<name>A0A6L6IWG3_9RHOB</name>
<evidence type="ECO:0000313" key="3">
    <source>
        <dbReference type="Proteomes" id="UP000478740"/>
    </source>
</evidence>
<keyword evidence="1" id="KW-0472">Membrane</keyword>
<dbReference type="AlphaFoldDB" id="A0A6L6IWG3"/>
<dbReference type="EMBL" id="WMII01000003">
    <property type="protein sequence ID" value="MTH63602.1"/>
    <property type="molecule type" value="Genomic_DNA"/>
</dbReference>
<organism evidence="2 3">
    <name type="scientific">Paracoccus shanxieyensis</name>
    <dbReference type="NCBI Taxonomy" id="2675752"/>
    <lineage>
        <taxon>Bacteria</taxon>
        <taxon>Pseudomonadati</taxon>
        <taxon>Pseudomonadota</taxon>
        <taxon>Alphaproteobacteria</taxon>
        <taxon>Rhodobacterales</taxon>
        <taxon>Paracoccaceae</taxon>
        <taxon>Paracoccus</taxon>
    </lineage>
</organism>
<protein>
    <submittedName>
        <fullName evidence="2">Phage holin family protein</fullName>
    </submittedName>
</protein>
<feature type="transmembrane region" description="Helical" evidence="1">
    <location>
        <begin position="55"/>
        <end position="74"/>
    </location>
</feature>
<keyword evidence="1" id="KW-1133">Transmembrane helix</keyword>
<comment type="caution">
    <text evidence="2">The sequence shown here is derived from an EMBL/GenBank/DDBJ whole genome shotgun (WGS) entry which is preliminary data.</text>
</comment>
<dbReference type="RefSeq" id="WP_155043514.1">
    <property type="nucleotide sequence ID" value="NZ_WMIH01000002.1"/>
</dbReference>
<gene>
    <name evidence="2" type="ORF">GL284_04875</name>
</gene>
<accession>A0A6L6IWG3</accession>
<feature type="transmembrane region" description="Helical" evidence="1">
    <location>
        <begin position="21"/>
        <end position="43"/>
    </location>
</feature>
<keyword evidence="1" id="KW-0812">Transmembrane</keyword>
<keyword evidence="3" id="KW-1185">Reference proteome</keyword>
<dbReference type="Proteomes" id="UP000478740">
    <property type="component" value="Unassembled WGS sequence"/>
</dbReference>
<reference evidence="2 3" key="1">
    <citation type="submission" date="2019-11" db="EMBL/GenBank/DDBJ databases">
        <authorList>
            <person name="Dong K."/>
        </authorList>
    </citation>
    <scope>NUCLEOTIDE SEQUENCE [LARGE SCALE GENOMIC DNA]</scope>
    <source>
        <strain evidence="2 3">DK608</strain>
    </source>
</reference>